<proteinExistence type="predicted"/>
<evidence type="ECO:0000256" key="2">
    <source>
        <dbReference type="ARBA" id="ARBA00023125"/>
    </source>
</evidence>
<dbReference type="PRINTS" id="PR00778">
    <property type="entry name" value="HTHARSR"/>
</dbReference>
<dbReference type="InterPro" id="IPR036390">
    <property type="entry name" value="WH_DNA-bd_sf"/>
</dbReference>
<organism evidence="5 6">
    <name type="scientific">Ornithinimicrobium kibberense</name>
    <dbReference type="NCBI Taxonomy" id="282060"/>
    <lineage>
        <taxon>Bacteria</taxon>
        <taxon>Bacillati</taxon>
        <taxon>Actinomycetota</taxon>
        <taxon>Actinomycetes</taxon>
        <taxon>Micrococcales</taxon>
        <taxon>Ornithinimicrobiaceae</taxon>
        <taxon>Ornithinimicrobium</taxon>
    </lineage>
</organism>
<dbReference type="CDD" id="cd00090">
    <property type="entry name" value="HTH_ARSR"/>
    <property type="match status" value="1"/>
</dbReference>
<dbReference type="SMART" id="SM00418">
    <property type="entry name" value="HTH_ARSR"/>
    <property type="match status" value="1"/>
</dbReference>
<dbReference type="InterPro" id="IPR051081">
    <property type="entry name" value="HTH_MetalResp_TranReg"/>
</dbReference>
<dbReference type="PROSITE" id="PS50987">
    <property type="entry name" value="HTH_ARSR_2"/>
    <property type="match status" value="1"/>
</dbReference>
<keyword evidence="3" id="KW-0804">Transcription</keyword>
<dbReference type="Gene3D" id="1.10.10.10">
    <property type="entry name" value="Winged helix-like DNA-binding domain superfamily/Winged helix DNA-binding domain"/>
    <property type="match status" value="1"/>
</dbReference>
<dbReference type="EMBL" id="JBHMAX010000005">
    <property type="protein sequence ID" value="MFB9730882.1"/>
    <property type="molecule type" value="Genomic_DNA"/>
</dbReference>
<dbReference type="InterPro" id="IPR011991">
    <property type="entry name" value="ArsR-like_HTH"/>
</dbReference>
<dbReference type="Pfam" id="PF12840">
    <property type="entry name" value="HTH_20"/>
    <property type="match status" value="1"/>
</dbReference>
<accession>A0ABV5UZ96</accession>
<evidence type="ECO:0000313" key="5">
    <source>
        <dbReference type="EMBL" id="MFB9730882.1"/>
    </source>
</evidence>
<dbReference type="NCBIfam" id="NF033788">
    <property type="entry name" value="HTH_metalloreg"/>
    <property type="match status" value="1"/>
</dbReference>
<comment type="caution">
    <text evidence="5">The sequence shown here is derived from an EMBL/GenBank/DDBJ whole genome shotgun (WGS) entry which is preliminary data.</text>
</comment>
<dbReference type="InterPro" id="IPR036388">
    <property type="entry name" value="WH-like_DNA-bd_sf"/>
</dbReference>
<feature type="domain" description="HTH arsR-type" evidence="4">
    <location>
        <begin position="28"/>
        <end position="124"/>
    </location>
</feature>
<dbReference type="SUPFAM" id="SSF46785">
    <property type="entry name" value="Winged helix' DNA-binding domain"/>
    <property type="match status" value="1"/>
</dbReference>
<gene>
    <name evidence="5" type="ORF">ACFFN0_02360</name>
</gene>
<dbReference type="PANTHER" id="PTHR33154">
    <property type="entry name" value="TRANSCRIPTIONAL REGULATOR, ARSR FAMILY"/>
    <property type="match status" value="1"/>
</dbReference>
<keyword evidence="2" id="KW-0238">DNA-binding</keyword>
<name>A0ABV5UZ96_9MICO</name>
<reference evidence="5 6" key="1">
    <citation type="submission" date="2024-09" db="EMBL/GenBank/DDBJ databases">
        <authorList>
            <person name="Sun Q."/>
            <person name="Mori K."/>
        </authorList>
    </citation>
    <scope>NUCLEOTIDE SEQUENCE [LARGE SCALE GENOMIC DNA]</scope>
    <source>
        <strain evidence="5 6">JCM 12763</strain>
    </source>
</reference>
<dbReference type="RefSeq" id="WP_141339390.1">
    <property type="nucleotide sequence ID" value="NZ_JBHMAX010000005.1"/>
</dbReference>
<sequence>MKGVAVSTSSPAEQLRELCCSPVLAGELDGPEADLLARTLRTLGDPVRLRILGRIRTSDGARTTTKELADHLGLTQPTVSHHLGVLHDTGFLTRSRDGRQTWYVIEPTAFESLQQLLDPAPAAGG</sequence>
<dbReference type="Proteomes" id="UP001589613">
    <property type="component" value="Unassembled WGS sequence"/>
</dbReference>
<evidence type="ECO:0000259" key="4">
    <source>
        <dbReference type="PROSITE" id="PS50987"/>
    </source>
</evidence>
<keyword evidence="6" id="KW-1185">Reference proteome</keyword>
<evidence type="ECO:0000256" key="3">
    <source>
        <dbReference type="ARBA" id="ARBA00023163"/>
    </source>
</evidence>
<dbReference type="InterPro" id="IPR001845">
    <property type="entry name" value="HTH_ArsR_DNA-bd_dom"/>
</dbReference>
<protein>
    <submittedName>
        <fullName evidence="5">ArsR/SmtB family transcription factor</fullName>
    </submittedName>
</protein>
<evidence type="ECO:0000313" key="6">
    <source>
        <dbReference type="Proteomes" id="UP001589613"/>
    </source>
</evidence>
<dbReference type="PANTHER" id="PTHR33154:SF18">
    <property type="entry name" value="ARSENICAL RESISTANCE OPERON REPRESSOR"/>
    <property type="match status" value="1"/>
</dbReference>
<evidence type="ECO:0000256" key="1">
    <source>
        <dbReference type="ARBA" id="ARBA00023015"/>
    </source>
</evidence>
<keyword evidence="1" id="KW-0805">Transcription regulation</keyword>